<accession>A0A2P2MVZ2</accession>
<proteinExistence type="predicted"/>
<organism evidence="1">
    <name type="scientific">Rhizophora mucronata</name>
    <name type="common">Asiatic mangrove</name>
    <dbReference type="NCBI Taxonomy" id="61149"/>
    <lineage>
        <taxon>Eukaryota</taxon>
        <taxon>Viridiplantae</taxon>
        <taxon>Streptophyta</taxon>
        <taxon>Embryophyta</taxon>
        <taxon>Tracheophyta</taxon>
        <taxon>Spermatophyta</taxon>
        <taxon>Magnoliopsida</taxon>
        <taxon>eudicotyledons</taxon>
        <taxon>Gunneridae</taxon>
        <taxon>Pentapetalae</taxon>
        <taxon>rosids</taxon>
        <taxon>fabids</taxon>
        <taxon>Malpighiales</taxon>
        <taxon>Rhizophoraceae</taxon>
        <taxon>Rhizophora</taxon>
    </lineage>
</organism>
<dbReference type="EMBL" id="GGEC01053903">
    <property type="protein sequence ID" value="MBX34387.1"/>
    <property type="molecule type" value="Transcribed_RNA"/>
</dbReference>
<evidence type="ECO:0000313" key="1">
    <source>
        <dbReference type="EMBL" id="MBX34387.1"/>
    </source>
</evidence>
<reference evidence="1" key="1">
    <citation type="submission" date="2018-02" db="EMBL/GenBank/DDBJ databases">
        <title>Rhizophora mucronata_Transcriptome.</title>
        <authorList>
            <person name="Meera S.P."/>
            <person name="Sreeshan A."/>
            <person name="Augustine A."/>
        </authorList>
    </citation>
    <scope>NUCLEOTIDE SEQUENCE</scope>
    <source>
        <tissue evidence="1">Leaf</tissue>
    </source>
</reference>
<sequence length="66" mass="7971">MNLVYGMDESSHAEDLEDKKGADLNKNEFDFTNVHFLFPKMFFYPLDLVWSDSWEDRFEELFINNQ</sequence>
<protein>
    <submittedName>
        <fullName evidence="1">Uncharacterized protein</fullName>
    </submittedName>
</protein>
<name>A0A2P2MVZ2_RHIMU</name>
<dbReference type="AlphaFoldDB" id="A0A2P2MVZ2"/>